<proteinExistence type="inferred from homology"/>
<dbReference type="RefSeq" id="WP_046522523.1">
    <property type="nucleotide sequence ID" value="NZ_LAYY01000003.1"/>
</dbReference>
<dbReference type="PATRIC" id="fig|1408103.3.peg.954"/>
<dbReference type="InterPro" id="IPR011014">
    <property type="entry name" value="MscS_channel_TM-2"/>
</dbReference>
<dbReference type="SUPFAM" id="SSF82689">
    <property type="entry name" value="Mechanosensitive channel protein MscS (YggB), C-terminal domain"/>
    <property type="match status" value="1"/>
</dbReference>
<dbReference type="PANTHER" id="PTHR30347:SF1">
    <property type="entry name" value="MECHANOSENSITIVE CHANNEL MSCK"/>
    <property type="match status" value="1"/>
</dbReference>
<keyword evidence="3" id="KW-1003">Cell membrane</keyword>
<comment type="caution">
    <text evidence="9">The sequence shown here is derived from an EMBL/GenBank/DDBJ whole genome shotgun (WGS) entry which is preliminary data.</text>
</comment>
<comment type="similarity">
    <text evidence="2">Belongs to the MscS (TC 1.A.23) family.</text>
</comment>
<reference evidence="9 10" key="1">
    <citation type="submission" date="2015-04" db="EMBL/GenBank/DDBJ databases">
        <title>Taxonomic description and genome sequence of Bacillus campisalis sp. nov., a novel member of the genus Bacillus isolated from solar saltern.</title>
        <authorList>
            <person name="Mathan Kumar R."/>
            <person name="Kaur G."/>
            <person name="Kumar A."/>
            <person name="Singh N.K."/>
            <person name="Kaur N."/>
            <person name="Kumar N."/>
            <person name="Mayilraj S."/>
        </authorList>
    </citation>
    <scope>NUCLEOTIDE SEQUENCE [LARGE SCALE GENOMIC DNA]</scope>
    <source>
        <strain evidence="9 10">SA2-6</strain>
    </source>
</reference>
<feature type="transmembrane region" description="Helical" evidence="7">
    <location>
        <begin position="138"/>
        <end position="157"/>
    </location>
</feature>
<dbReference type="Proteomes" id="UP000034166">
    <property type="component" value="Unassembled WGS sequence"/>
</dbReference>
<protein>
    <submittedName>
        <fullName evidence="9">Mechanosensitive ion channel protein MscS</fullName>
    </submittedName>
</protein>
<evidence type="ECO:0000256" key="3">
    <source>
        <dbReference type="ARBA" id="ARBA00022475"/>
    </source>
</evidence>
<keyword evidence="10" id="KW-1185">Reference proteome</keyword>
<evidence type="ECO:0000256" key="7">
    <source>
        <dbReference type="SAM" id="Phobius"/>
    </source>
</evidence>
<dbReference type="InterPro" id="IPR023408">
    <property type="entry name" value="MscS_beta-dom_sf"/>
</dbReference>
<dbReference type="InterPro" id="IPR052702">
    <property type="entry name" value="MscS-like_channel"/>
</dbReference>
<accession>A0A0M2T3V6</accession>
<evidence type="ECO:0000256" key="2">
    <source>
        <dbReference type="ARBA" id="ARBA00008017"/>
    </source>
</evidence>
<dbReference type="GO" id="GO:0005886">
    <property type="term" value="C:plasma membrane"/>
    <property type="evidence" value="ECO:0007669"/>
    <property type="project" value="UniProtKB-SubCell"/>
</dbReference>
<keyword evidence="5 7" id="KW-1133">Transmembrane helix</keyword>
<dbReference type="Gene3D" id="1.10.287.1260">
    <property type="match status" value="1"/>
</dbReference>
<dbReference type="Pfam" id="PF00924">
    <property type="entry name" value="MS_channel_2nd"/>
    <property type="match status" value="1"/>
</dbReference>
<comment type="subcellular location">
    <subcellularLocation>
        <location evidence="1">Cell membrane</location>
        <topology evidence="1">Multi-pass membrane protein</topology>
    </subcellularLocation>
</comment>
<dbReference type="Gene3D" id="2.30.30.60">
    <property type="match status" value="1"/>
</dbReference>
<evidence type="ECO:0000256" key="5">
    <source>
        <dbReference type="ARBA" id="ARBA00022989"/>
    </source>
</evidence>
<feature type="transmembrane region" description="Helical" evidence="7">
    <location>
        <begin position="93"/>
        <end position="118"/>
    </location>
</feature>
<evidence type="ECO:0000256" key="1">
    <source>
        <dbReference type="ARBA" id="ARBA00004651"/>
    </source>
</evidence>
<evidence type="ECO:0000256" key="4">
    <source>
        <dbReference type="ARBA" id="ARBA00022692"/>
    </source>
</evidence>
<evidence type="ECO:0000256" key="6">
    <source>
        <dbReference type="ARBA" id="ARBA00023136"/>
    </source>
</evidence>
<evidence type="ECO:0000259" key="8">
    <source>
        <dbReference type="Pfam" id="PF00924"/>
    </source>
</evidence>
<feature type="transmembrane region" description="Helical" evidence="7">
    <location>
        <begin position="14"/>
        <end position="31"/>
    </location>
</feature>
<dbReference type="EMBL" id="LAYY01000003">
    <property type="protein sequence ID" value="KKK39485.1"/>
    <property type="molecule type" value="Genomic_DNA"/>
</dbReference>
<dbReference type="SUPFAM" id="SSF82861">
    <property type="entry name" value="Mechanosensitive channel protein MscS (YggB), transmembrane region"/>
    <property type="match status" value="1"/>
</dbReference>
<dbReference type="GO" id="GO:0055085">
    <property type="term" value="P:transmembrane transport"/>
    <property type="evidence" value="ECO:0007669"/>
    <property type="project" value="InterPro"/>
</dbReference>
<feature type="transmembrane region" description="Helical" evidence="7">
    <location>
        <begin position="163"/>
        <end position="181"/>
    </location>
</feature>
<dbReference type="Gene3D" id="3.30.70.100">
    <property type="match status" value="1"/>
</dbReference>
<evidence type="ECO:0000313" key="10">
    <source>
        <dbReference type="Proteomes" id="UP000034166"/>
    </source>
</evidence>
<dbReference type="InterPro" id="IPR011066">
    <property type="entry name" value="MscS_channel_C_sf"/>
</dbReference>
<dbReference type="OrthoDB" id="9809206at2"/>
<dbReference type="InterPro" id="IPR006685">
    <property type="entry name" value="MscS_channel_2nd"/>
</dbReference>
<sequence>MLDFIVENFTASDIIQFILYMCFILAGKWLLRLGATYLARSRPGFQEKYLPSFLSMLNWVTFYGIVFLFLFYFSNSEWLFYPLYSQGGVDVTLFLIILAFMIVSLAHRAVKLFIKYVLSSVYEYYQIERGLSYTLSRVLYYTVMVAALAFSFTSVGIDLTALGAFLGVLGIGIGFGLRNVAGNFISGLIMLFERPVEVGEVIQINDKIGRIERVRMRSTVVRTAKEGTLIVPNQYFIEQIIKNRTGAVMMAQVTVSVVFGTDSKRVEQLLGEAVENSKEDEEGILKATHAEIRFIDLRNRAMEFQVELPVASFEIKERVESKLRHAIVECFTKNGIELAPAELDLSLLNKR</sequence>
<gene>
    <name evidence="9" type="ORF">WQ57_04235</name>
</gene>
<dbReference type="InterPro" id="IPR010920">
    <property type="entry name" value="LSM_dom_sf"/>
</dbReference>
<dbReference type="SUPFAM" id="SSF50182">
    <property type="entry name" value="Sm-like ribonucleoproteins"/>
    <property type="match status" value="1"/>
</dbReference>
<evidence type="ECO:0000313" key="9">
    <source>
        <dbReference type="EMBL" id="KKK39485.1"/>
    </source>
</evidence>
<feature type="transmembrane region" description="Helical" evidence="7">
    <location>
        <begin position="52"/>
        <end position="73"/>
    </location>
</feature>
<organism evidence="9 10">
    <name type="scientific">Mesobacillus campisalis</name>
    <dbReference type="NCBI Taxonomy" id="1408103"/>
    <lineage>
        <taxon>Bacteria</taxon>
        <taxon>Bacillati</taxon>
        <taxon>Bacillota</taxon>
        <taxon>Bacilli</taxon>
        <taxon>Bacillales</taxon>
        <taxon>Bacillaceae</taxon>
        <taxon>Mesobacillus</taxon>
    </lineage>
</organism>
<dbReference type="PANTHER" id="PTHR30347">
    <property type="entry name" value="POTASSIUM CHANNEL RELATED"/>
    <property type="match status" value="1"/>
</dbReference>
<name>A0A0M2T3V6_9BACI</name>
<dbReference type="AlphaFoldDB" id="A0A0M2T3V6"/>
<keyword evidence="6 7" id="KW-0472">Membrane</keyword>
<keyword evidence="4 7" id="KW-0812">Transmembrane</keyword>
<feature type="domain" description="Mechanosensitive ion channel MscS" evidence="8">
    <location>
        <begin position="180"/>
        <end position="245"/>
    </location>
</feature>